<feature type="compositionally biased region" description="Polar residues" evidence="1">
    <location>
        <begin position="7"/>
        <end position="21"/>
    </location>
</feature>
<sequence length="112" mass="13193">MWRIYSVDTTSNIVDYTSNSDVAPERIENSSDNTPDSDPNQEKDSRSFTSPIPIGTLSSEEKEINEFLELQEKERVSNMTRERNREKKICRRQRLVRKTSSSLIYKMQFLLR</sequence>
<dbReference type="EMBL" id="CAJVPQ010002056">
    <property type="protein sequence ID" value="CAG8581618.1"/>
    <property type="molecule type" value="Genomic_DNA"/>
</dbReference>
<dbReference type="AlphaFoldDB" id="A0A9N9BVX7"/>
<reference evidence="2" key="1">
    <citation type="submission" date="2021-06" db="EMBL/GenBank/DDBJ databases">
        <authorList>
            <person name="Kallberg Y."/>
            <person name="Tangrot J."/>
            <person name="Rosling A."/>
        </authorList>
    </citation>
    <scope>NUCLEOTIDE SEQUENCE</scope>
    <source>
        <strain evidence="2">UK204</strain>
    </source>
</reference>
<name>A0A9N9BVX7_9GLOM</name>
<gene>
    <name evidence="2" type="ORF">FCALED_LOCUS7624</name>
</gene>
<comment type="caution">
    <text evidence="2">The sequence shown here is derived from an EMBL/GenBank/DDBJ whole genome shotgun (WGS) entry which is preliminary data.</text>
</comment>
<keyword evidence="3" id="KW-1185">Reference proteome</keyword>
<protein>
    <submittedName>
        <fullName evidence="2">3429_t:CDS:1</fullName>
    </submittedName>
</protein>
<evidence type="ECO:0000313" key="3">
    <source>
        <dbReference type="Proteomes" id="UP000789570"/>
    </source>
</evidence>
<evidence type="ECO:0000256" key="1">
    <source>
        <dbReference type="SAM" id="MobiDB-lite"/>
    </source>
</evidence>
<feature type="region of interest" description="Disordered" evidence="1">
    <location>
        <begin position="1"/>
        <end position="55"/>
    </location>
</feature>
<organism evidence="2 3">
    <name type="scientific">Funneliformis caledonium</name>
    <dbReference type="NCBI Taxonomy" id="1117310"/>
    <lineage>
        <taxon>Eukaryota</taxon>
        <taxon>Fungi</taxon>
        <taxon>Fungi incertae sedis</taxon>
        <taxon>Mucoromycota</taxon>
        <taxon>Glomeromycotina</taxon>
        <taxon>Glomeromycetes</taxon>
        <taxon>Glomerales</taxon>
        <taxon>Glomeraceae</taxon>
        <taxon>Funneliformis</taxon>
    </lineage>
</organism>
<accession>A0A9N9BVX7</accession>
<evidence type="ECO:0000313" key="2">
    <source>
        <dbReference type="EMBL" id="CAG8581618.1"/>
    </source>
</evidence>
<proteinExistence type="predicted"/>
<dbReference type="OrthoDB" id="2436976at2759"/>
<dbReference type="Proteomes" id="UP000789570">
    <property type="component" value="Unassembled WGS sequence"/>
</dbReference>